<keyword evidence="1" id="KW-0067">ATP-binding</keyword>
<keyword evidence="1" id="KW-0436">Ligase</keyword>
<comment type="function">
    <text evidence="1">Allows the formation of correctly charged Asn-tRNA(Asn) or Gln-tRNA(Gln) through the transamidation of misacylated Asp-tRNA(Asn) or Glu-tRNA(Gln) in organisms which lack either or both of asparaginyl-tRNA or glutaminyl-tRNA synthetases. The reaction takes place in the presence of glutamine and ATP through an activated phospho-Asp-tRNA(Asn) or phospho-Glu-tRNA(Gln).</text>
</comment>
<reference evidence="3 4" key="1">
    <citation type="submission" date="2018-08" db="EMBL/GenBank/DDBJ databases">
        <title>Genomic Encyclopedia of Archaeal and Bacterial Type Strains, Phase II (KMG-II): from individual species to whole genera.</title>
        <authorList>
            <person name="Goeker M."/>
        </authorList>
    </citation>
    <scope>NUCLEOTIDE SEQUENCE [LARGE SCALE GENOMIC DNA]</scope>
    <source>
        <strain evidence="3 4">DSM 15986</strain>
    </source>
</reference>
<dbReference type="InterPro" id="IPR003837">
    <property type="entry name" value="GatC"/>
</dbReference>
<proteinExistence type="inferred from homology"/>
<evidence type="ECO:0000256" key="1">
    <source>
        <dbReference type="HAMAP-Rule" id="MF_00122"/>
    </source>
</evidence>
<feature type="region of interest" description="Disordered" evidence="2">
    <location>
        <begin position="70"/>
        <end position="95"/>
    </location>
</feature>
<dbReference type="GO" id="GO:0070681">
    <property type="term" value="P:glutaminyl-tRNAGln biosynthesis via transamidation"/>
    <property type="evidence" value="ECO:0007669"/>
    <property type="project" value="TreeGrafter"/>
</dbReference>
<protein>
    <recommendedName>
        <fullName evidence="1">Aspartyl/glutamyl-tRNA(Asn/Gln) amidotransferase subunit C</fullName>
        <shortName evidence="1">Asp/Glu-ADT subunit C</shortName>
        <ecNumber evidence="1">6.3.5.-</ecNumber>
    </recommendedName>
</protein>
<comment type="similarity">
    <text evidence="1">Belongs to the GatC family.</text>
</comment>
<organism evidence="3 4">
    <name type="scientific">Algoriphagus antarcticus</name>
    <dbReference type="NCBI Taxonomy" id="238540"/>
    <lineage>
        <taxon>Bacteria</taxon>
        <taxon>Pseudomonadati</taxon>
        <taxon>Bacteroidota</taxon>
        <taxon>Cytophagia</taxon>
        <taxon>Cytophagales</taxon>
        <taxon>Cyclobacteriaceae</taxon>
        <taxon>Algoriphagus</taxon>
    </lineage>
</organism>
<dbReference type="Proteomes" id="UP000256405">
    <property type="component" value="Unassembled WGS sequence"/>
</dbReference>
<comment type="caution">
    <text evidence="3">The sequence shown here is derived from an EMBL/GenBank/DDBJ whole genome shotgun (WGS) entry which is preliminary data.</text>
</comment>
<dbReference type="GO" id="GO:0050566">
    <property type="term" value="F:asparaginyl-tRNA synthase (glutamine-hydrolyzing) activity"/>
    <property type="evidence" value="ECO:0007669"/>
    <property type="project" value="RHEA"/>
</dbReference>
<dbReference type="SUPFAM" id="SSF141000">
    <property type="entry name" value="Glu-tRNAGln amidotransferase C subunit"/>
    <property type="match status" value="1"/>
</dbReference>
<gene>
    <name evidence="1" type="primary">gatC</name>
    <name evidence="3" type="ORF">C8N25_108100</name>
</gene>
<dbReference type="Gene3D" id="1.10.20.60">
    <property type="entry name" value="Glu-tRNAGln amidotransferase C subunit, N-terminal domain"/>
    <property type="match status" value="1"/>
</dbReference>
<dbReference type="Pfam" id="PF02686">
    <property type="entry name" value="GatC"/>
    <property type="match status" value="1"/>
</dbReference>
<dbReference type="InterPro" id="IPR036113">
    <property type="entry name" value="Asp/Glu-ADT_sf_sub_c"/>
</dbReference>
<dbReference type="HAMAP" id="MF_00122">
    <property type="entry name" value="GatC"/>
    <property type="match status" value="1"/>
</dbReference>
<comment type="subunit">
    <text evidence="1">Heterotrimer of A, B and C subunits.</text>
</comment>
<comment type="catalytic activity">
    <reaction evidence="1">
        <text>L-aspartyl-tRNA(Asn) + L-glutamine + ATP + H2O = L-asparaginyl-tRNA(Asn) + L-glutamate + ADP + phosphate + 2 H(+)</text>
        <dbReference type="Rhea" id="RHEA:14513"/>
        <dbReference type="Rhea" id="RHEA-COMP:9674"/>
        <dbReference type="Rhea" id="RHEA-COMP:9677"/>
        <dbReference type="ChEBI" id="CHEBI:15377"/>
        <dbReference type="ChEBI" id="CHEBI:15378"/>
        <dbReference type="ChEBI" id="CHEBI:29985"/>
        <dbReference type="ChEBI" id="CHEBI:30616"/>
        <dbReference type="ChEBI" id="CHEBI:43474"/>
        <dbReference type="ChEBI" id="CHEBI:58359"/>
        <dbReference type="ChEBI" id="CHEBI:78515"/>
        <dbReference type="ChEBI" id="CHEBI:78516"/>
        <dbReference type="ChEBI" id="CHEBI:456216"/>
    </reaction>
</comment>
<evidence type="ECO:0000256" key="2">
    <source>
        <dbReference type="SAM" id="MobiDB-lite"/>
    </source>
</evidence>
<keyword evidence="3" id="KW-0808">Transferase</keyword>
<evidence type="ECO:0000313" key="3">
    <source>
        <dbReference type="EMBL" id="REG88666.1"/>
    </source>
</evidence>
<dbReference type="NCBIfam" id="TIGR00135">
    <property type="entry name" value="gatC"/>
    <property type="match status" value="1"/>
</dbReference>
<dbReference type="PANTHER" id="PTHR15004">
    <property type="entry name" value="GLUTAMYL-TRNA(GLN) AMIDOTRANSFERASE SUBUNIT C, MITOCHONDRIAL"/>
    <property type="match status" value="1"/>
</dbReference>
<keyword evidence="1" id="KW-0547">Nucleotide-binding</keyword>
<dbReference type="GO" id="GO:0005524">
    <property type="term" value="F:ATP binding"/>
    <property type="evidence" value="ECO:0007669"/>
    <property type="project" value="UniProtKB-KW"/>
</dbReference>
<sequence>MKIDTNSIKKIAHLARLEFDESSAEKMSSDMSQILDWVEKLNEIDTENVEPLTTMSSEENDMREDKIAHQLDHESGMKNAPKRDSDYFRVPKVME</sequence>
<dbReference type="EMBL" id="QUNF01000008">
    <property type="protein sequence ID" value="REG88666.1"/>
    <property type="molecule type" value="Genomic_DNA"/>
</dbReference>
<accession>A0A3E0DZT4</accession>
<dbReference type="OrthoDB" id="9813938at2"/>
<dbReference type="GO" id="GO:0050567">
    <property type="term" value="F:glutaminyl-tRNA synthase (glutamine-hydrolyzing) activity"/>
    <property type="evidence" value="ECO:0007669"/>
    <property type="project" value="UniProtKB-UniRule"/>
</dbReference>
<name>A0A3E0DZT4_9BACT</name>
<dbReference type="PANTHER" id="PTHR15004:SF0">
    <property type="entry name" value="GLUTAMYL-TRNA(GLN) AMIDOTRANSFERASE SUBUNIT C, MITOCHONDRIAL"/>
    <property type="match status" value="1"/>
</dbReference>
<keyword evidence="4" id="KW-1185">Reference proteome</keyword>
<dbReference type="GO" id="GO:0016740">
    <property type="term" value="F:transferase activity"/>
    <property type="evidence" value="ECO:0007669"/>
    <property type="project" value="UniProtKB-KW"/>
</dbReference>
<keyword evidence="1" id="KW-0648">Protein biosynthesis</keyword>
<evidence type="ECO:0000313" key="4">
    <source>
        <dbReference type="Proteomes" id="UP000256405"/>
    </source>
</evidence>
<dbReference type="GO" id="GO:0006412">
    <property type="term" value="P:translation"/>
    <property type="evidence" value="ECO:0007669"/>
    <property type="project" value="UniProtKB-UniRule"/>
</dbReference>
<dbReference type="RefSeq" id="WP_086540872.1">
    <property type="nucleotide sequence ID" value="NZ_MSSW01000013.1"/>
</dbReference>
<comment type="catalytic activity">
    <reaction evidence="1">
        <text>L-glutamyl-tRNA(Gln) + L-glutamine + ATP + H2O = L-glutaminyl-tRNA(Gln) + L-glutamate + ADP + phosphate + H(+)</text>
        <dbReference type="Rhea" id="RHEA:17521"/>
        <dbReference type="Rhea" id="RHEA-COMP:9681"/>
        <dbReference type="Rhea" id="RHEA-COMP:9684"/>
        <dbReference type="ChEBI" id="CHEBI:15377"/>
        <dbReference type="ChEBI" id="CHEBI:15378"/>
        <dbReference type="ChEBI" id="CHEBI:29985"/>
        <dbReference type="ChEBI" id="CHEBI:30616"/>
        <dbReference type="ChEBI" id="CHEBI:43474"/>
        <dbReference type="ChEBI" id="CHEBI:58359"/>
        <dbReference type="ChEBI" id="CHEBI:78520"/>
        <dbReference type="ChEBI" id="CHEBI:78521"/>
        <dbReference type="ChEBI" id="CHEBI:456216"/>
    </reaction>
</comment>
<dbReference type="AlphaFoldDB" id="A0A3E0DZT4"/>
<dbReference type="EC" id="6.3.5.-" evidence="1"/>
<dbReference type="GO" id="GO:0006450">
    <property type="term" value="P:regulation of translational fidelity"/>
    <property type="evidence" value="ECO:0007669"/>
    <property type="project" value="InterPro"/>
</dbReference>